<feature type="transmembrane region" description="Helical" evidence="1">
    <location>
        <begin position="54"/>
        <end position="72"/>
    </location>
</feature>
<reference evidence="2 3" key="1">
    <citation type="submission" date="2017-04" db="EMBL/GenBank/DDBJ databases">
        <title>Draft genome sequence of Tuber borchii Vittad., a whitish edible truffle.</title>
        <authorList>
            <consortium name="DOE Joint Genome Institute"/>
            <person name="Murat C."/>
            <person name="Kuo A."/>
            <person name="Barry K.W."/>
            <person name="Clum A."/>
            <person name="Dockter R.B."/>
            <person name="Fauchery L."/>
            <person name="Iotti M."/>
            <person name="Kohler A."/>
            <person name="Labutti K."/>
            <person name="Lindquist E.A."/>
            <person name="Lipzen A."/>
            <person name="Ohm R.A."/>
            <person name="Wang M."/>
            <person name="Grigoriev I.V."/>
            <person name="Zambonelli A."/>
            <person name="Martin F.M."/>
        </authorList>
    </citation>
    <scope>NUCLEOTIDE SEQUENCE [LARGE SCALE GENOMIC DNA]</scope>
    <source>
        <strain evidence="2 3">Tbo3840</strain>
    </source>
</reference>
<name>A0A2T7A4Y9_TUBBO</name>
<evidence type="ECO:0000313" key="2">
    <source>
        <dbReference type="EMBL" id="PUU82813.1"/>
    </source>
</evidence>
<organism evidence="2 3">
    <name type="scientific">Tuber borchii</name>
    <name type="common">White truffle</name>
    <dbReference type="NCBI Taxonomy" id="42251"/>
    <lineage>
        <taxon>Eukaryota</taxon>
        <taxon>Fungi</taxon>
        <taxon>Dikarya</taxon>
        <taxon>Ascomycota</taxon>
        <taxon>Pezizomycotina</taxon>
        <taxon>Pezizomycetes</taxon>
        <taxon>Pezizales</taxon>
        <taxon>Tuberaceae</taxon>
        <taxon>Tuber</taxon>
    </lineage>
</organism>
<keyword evidence="3" id="KW-1185">Reference proteome</keyword>
<keyword evidence="1" id="KW-0812">Transmembrane</keyword>
<gene>
    <name evidence="2" type="ORF">B9Z19DRAFT_299723</name>
</gene>
<dbReference type="Proteomes" id="UP000244722">
    <property type="component" value="Unassembled WGS sequence"/>
</dbReference>
<accession>A0A2T7A4Y9</accession>
<keyword evidence="1" id="KW-0472">Membrane</keyword>
<feature type="transmembrane region" description="Helical" evidence="1">
    <location>
        <begin position="84"/>
        <end position="108"/>
    </location>
</feature>
<dbReference type="EMBL" id="NESQ01000021">
    <property type="protein sequence ID" value="PUU82813.1"/>
    <property type="molecule type" value="Genomic_DNA"/>
</dbReference>
<evidence type="ECO:0000256" key="1">
    <source>
        <dbReference type="SAM" id="Phobius"/>
    </source>
</evidence>
<dbReference type="AlphaFoldDB" id="A0A2T7A4Y9"/>
<comment type="caution">
    <text evidence="2">The sequence shown here is derived from an EMBL/GenBank/DDBJ whole genome shotgun (WGS) entry which is preliminary data.</text>
</comment>
<keyword evidence="1" id="KW-1133">Transmembrane helix</keyword>
<sequence>MKQTTIPYSYSAYRTSSTVSYICACQGESLLTVTVTGHLGTLSRYCNSARRHTRVFLIGIGEYNPLSLWGIVWDRPKWVSDTGAPGWVLVHVSVGVFYFYFFGIYGPWSKPSALARRGT</sequence>
<evidence type="ECO:0000313" key="3">
    <source>
        <dbReference type="Proteomes" id="UP000244722"/>
    </source>
</evidence>
<protein>
    <submittedName>
        <fullName evidence="2">Uncharacterized protein</fullName>
    </submittedName>
</protein>
<proteinExistence type="predicted"/>